<dbReference type="GO" id="GO:0016272">
    <property type="term" value="C:prefoldin complex"/>
    <property type="evidence" value="ECO:0007669"/>
    <property type="project" value="InterPro"/>
</dbReference>
<evidence type="ECO:0000256" key="5">
    <source>
        <dbReference type="ARBA" id="ARBA00039325"/>
    </source>
</evidence>
<evidence type="ECO:0000256" key="3">
    <source>
        <dbReference type="ARBA" id="ARBA00023186"/>
    </source>
</evidence>
<evidence type="ECO:0000313" key="8">
    <source>
        <dbReference type="Proteomes" id="UP000838412"/>
    </source>
</evidence>
<comment type="subunit">
    <text evidence="2">Heterohexamer of two PFD-alpha type and four PFD-beta type subunits.</text>
</comment>
<protein>
    <recommendedName>
        <fullName evidence="5">Prefoldin subunit 1</fullName>
    </recommendedName>
</protein>
<evidence type="ECO:0000256" key="1">
    <source>
        <dbReference type="ARBA" id="ARBA00008045"/>
    </source>
</evidence>
<dbReference type="GO" id="GO:0005737">
    <property type="term" value="C:cytoplasm"/>
    <property type="evidence" value="ECO:0007669"/>
    <property type="project" value="TreeGrafter"/>
</dbReference>
<accession>A0A8K0EDJ7</accession>
<keyword evidence="3" id="KW-0143">Chaperone</keyword>
<name>A0A8K0EDJ7_BRALA</name>
<feature type="coiled-coil region" evidence="6">
    <location>
        <begin position="81"/>
        <end position="115"/>
    </location>
</feature>
<organism evidence="7 8">
    <name type="scientific">Branchiostoma lanceolatum</name>
    <name type="common">Common lancelet</name>
    <name type="synonym">Amphioxus lanceolatum</name>
    <dbReference type="NCBI Taxonomy" id="7740"/>
    <lineage>
        <taxon>Eukaryota</taxon>
        <taxon>Metazoa</taxon>
        <taxon>Chordata</taxon>
        <taxon>Cephalochordata</taxon>
        <taxon>Leptocardii</taxon>
        <taxon>Amphioxiformes</taxon>
        <taxon>Branchiostomatidae</taxon>
        <taxon>Branchiostoma</taxon>
    </lineage>
</organism>
<proteinExistence type="inferred from homology"/>
<evidence type="ECO:0000256" key="6">
    <source>
        <dbReference type="SAM" id="Coils"/>
    </source>
</evidence>
<evidence type="ECO:0000256" key="4">
    <source>
        <dbReference type="ARBA" id="ARBA00024667"/>
    </source>
</evidence>
<dbReference type="AlphaFoldDB" id="A0A8K0EDJ7"/>
<dbReference type="GO" id="GO:0044183">
    <property type="term" value="F:protein folding chaperone"/>
    <property type="evidence" value="ECO:0007669"/>
    <property type="project" value="TreeGrafter"/>
</dbReference>
<dbReference type="OrthoDB" id="5242628at2759"/>
<evidence type="ECO:0000256" key="2">
    <source>
        <dbReference type="ARBA" id="ARBA00011695"/>
    </source>
</evidence>
<dbReference type="GO" id="GO:0051082">
    <property type="term" value="F:unfolded protein binding"/>
    <property type="evidence" value="ECO:0007669"/>
    <property type="project" value="InterPro"/>
</dbReference>
<dbReference type="EMBL" id="OV696701">
    <property type="protein sequence ID" value="CAH1247806.1"/>
    <property type="molecule type" value="Genomic_DNA"/>
</dbReference>
<reference evidence="7" key="1">
    <citation type="submission" date="2022-01" db="EMBL/GenBank/DDBJ databases">
        <authorList>
            <person name="Braso-Vives M."/>
        </authorList>
    </citation>
    <scope>NUCLEOTIDE SEQUENCE</scope>
</reference>
<dbReference type="InterPro" id="IPR009053">
    <property type="entry name" value="Prefoldin"/>
</dbReference>
<comment type="function">
    <text evidence="4">Binds specifically to cytosolic chaperonin (c-CPN) and transfers target proteins to it. Binds to nascent polypeptide chain and promotes folding in an environment in which there are many competing pathways for nonnative proteins.</text>
</comment>
<keyword evidence="6" id="KW-0175">Coiled coil</keyword>
<dbReference type="PANTHER" id="PTHR20903">
    <property type="entry name" value="PREFOLDIN SUBUNIT 1-RELATED"/>
    <property type="match status" value="1"/>
</dbReference>
<keyword evidence="8" id="KW-1185">Reference proteome</keyword>
<dbReference type="Proteomes" id="UP000838412">
    <property type="component" value="Chromosome 16"/>
</dbReference>
<dbReference type="CDD" id="cd23164">
    <property type="entry name" value="Prefoldin_1"/>
    <property type="match status" value="1"/>
</dbReference>
<evidence type="ECO:0000313" key="7">
    <source>
        <dbReference type="EMBL" id="CAH1247806.1"/>
    </source>
</evidence>
<dbReference type="SUPFAM" id="SSF46579">
    <property type="entry name" value="Prefoldin"/>
    <property type="match status" value="1"/>
</dbReference>
<dbReference type="Pfam" id="PF01920">
    <property type="entry name" value="Prefoldin_2"/>
    <property type="match status" value="1"/>
</dbReference>
<dbReference type="Gene3D" id="1.10.287.370">
    <property type="match status" value="1"/>
</dbReference>
<gene>
    <name evidence="7" type="primary">PFDN1</name>
    <name evidence="7" type="ORF">BLAG_LOCUS9363</name>
</gene>
<dbReference type="PANTHER" id="PTHR20903:SF0">
    <property type="entry name" value="PREFOLDIN SUBUNIT 1"/>
    <property type="match status" value="1"/>
</dbReference>
<sequence length="127" mass="14660">MAVPAGLPVDQELKKAFQELQTKMITTQQQLKVADAQIEAQRRVQQHAKLTDQEISTLPEETRVYEGVGRMFLLQPIPTVRDNLKTKMESSEEKIKKLQSNKTYLERNCKESQENIREMIMQKKAAS</sequence>
<comment type="similarity">
    <text evidence="1">Belongs to the prefoldin subunit beta family.</text>
</comment>
<dbReference type="InterPro" id="IPR002777">
    <property type="entry name" value="PFD_beta-like"/>
</dbReference>